<dbReference type="PRINTS" id="PR00411">
    <property type="entry name" value="PNDRDTASEI"/>
</dbReference>
<comment type="caution">
    <text evidence="11">The sequence shown here is derived from an EMBL/GenBank/DDBJ whole genome shotgun (WGS) entry which is preliminary data.</text>
</comment>
<evidence type="ECO:0000256" key="5">
    <source>
        <dbReference type="ARBA" id="ARBA00022723"/>
    </source>
</evidence>
<keyword evidence="6" id="KW-0274">FAD</keyword>
<dbReference type="GO" id="GO:0051537">
    <property type="term" value="F:2 iron, 2 sulfur cluster binding"/>
    <property type="evidence" value="ECO:0007669"/>
    <property type="project" value="UniProtKB-KW"/>
</dbReference>
<evidence type="ECO:0000313" key="12">
    <source>
        <dbReference type="Proteomes" id="UP001175271"/>
    </source>
</evidence>
<dbReference type="SUPFAM" id="SSF51905">
    <property type="entry name" value="FAD/NAD(P)-binding domain"/>
    <property type="match status" value="2"/>
</dbReference>
<comment type="cofactor">
    <cofactor evidence="1">
        <name>FAD</name>
        <dbReference type="ChEBI" id="CHEBI:57692"/>
    </cofactor>
</comment>
<evidence type="ECO:0000256" key="6">
    <source>
        <dbReference type="ARBA" id="ARBA00022827"/>
    </source>
</evidence>
<dbReference type="SUPFAM" id="SSF55424">
    <property type="entry name" value="FAD/NAD-linked reductases, dimerisation (C-terminal) domain"/>
    <property type="match status" value="1"/>
</dbReference>
<keyword evidence="4" id="KW-0001">2Fe-2S</keyword>
<gene>
    <name evidence="11" type="ORF">QR680_005336</name>
</gene>
<dbReference type="InterPro" id="IPR050446">
    <property type="entry name" value="FAD-oxidoreductase/Apoptosis"/>
</dbReference>
<dbReference type="Proteomes" id="UP001175271">
    <property type="component" value="Unassembled WGS sequence"/>
</dbReference>
<protein>
    <recommendedName>
        <fullName evidence="10">Rieske domain-containing protein</fullName>
    </recommendedName>
</protein>
<dbReference type="InterPro" id="IPR017941">
    <property type="entry name" value="Rieske_2Fe-2S"/>
</dbReference>
<dbReference type="InterPro" id="IPR036188">
    <property type="entry name" value="FAD/NAD-bd_sf"/>
</dbReference>
<dbReference type="SUPFAM" id="SSF50022">
    <property type="entry name" value="ISP domain"/>
    <property type="match status" value="1"/>
</dbReference>
<keyword evidence="3" id="KW-0285">Flavoprotein</keyword>
<dbReference type="EMBL" id="JAUCMV010000003">
    <property type="protein sequence ID" value="KAK0410810.1"/>
    <property type="molecule type" value="Genomic_DNA"/>
</dbReference>
<evidence type="ECO:0000259" key="10">
    <source>
        <dbReference type="PROSITE" id="PS51296"/>
    </source>
</evidence>
<dbReference type="InterPro" id="IPR023753">
    <property type="entry name" value="FAD/NAD-binding_dom"/>
</dbReference>
<dbReference type="PROSITE" id="PS51296">
    <property type="entry name" value="RIESKE"/>
    <property type="match status" value="1"/>
</dbReference>
<dbReference type="Gene3D" id="3.30.390.30">
    <property type="match status" value="1"/>
</dbReference>
<evidence type="ECO:0000256" key="7">
    <source>
        <dbReference type="ARBA" id="ARBA00023002"/>
    </source>
</evidence>
<keyword evidence="12" id="KW-1185">Reference proteome</keyword>
<evidence type="ECO:0000256" key="8">
    <source>
        <dbReference type="ARBA" id="ARBA00023004"/>
    </source>
</evidence>
<dbReference type="GO" id="GO:0016651">
    <property type="term" value="F:oxidoreductase activity, acting on NAD(P)H"/>
    <property type="evidence" value="ECO:0007669"/>
    <property type="project" value="TreeGrafter"/>
</dbReference>
<evidence type="ECO:0000256" key="4">
    <source>
        <dbReference type="ARBA" id="ARBA00022714"/>
    </source>
</evidence>
<dbReference type="InterPro" id="IPR016156">
    <property type="entry name" value="FAD/NAD-linked_Rdtase_dimer_sf"/>
</dbReference>
<dbReference type="Pfam" id="PF00355">
    <property type="entry name" value="Rieske"/>
    <property type="match status" value="1"/>
</dbReference>
<keyword evidence="7" id="KW-0560">Oxidoreductase</keyword>
<dbReference type="GO" id="GO:0005737">
    <property type="term" value="C:cytoplasm"/>
    <property type="evidence" value="ECO:0007669"/>
    <property type="project" value="TreeGrafter"/>
</dbReference>
<dbReference type="PANTHER" id="PTHR43557">
    <property type="entry name" value="APOPTOSIS-INDUCING FACTOR 1"/>
    <property type="match status" value="1"/>
</dbReference>
<evidence type="ECO:0000313" key="11">
    <source>
        <dbReference type="EMBL" id="KAK0410810.1"/>
    </source>
</evidence>
<dbReference type="Pfam" id="PF07992">
    <property type="entry name" value="Pyr_redox_2"/>
    <property type="match status" value="1"/>
</dbReference>
<dbReference type="PANTHER" id="PTHR43557:SF2">
    <property type="entry name" value="RIESKE DOMAIN-CONTAINING PROTEIN-RELATED"/>
    <property type="match status" value="1"/>
</dbReference>
<proteinExistence type="inferred from homology"/>
<feature type="domain" description="Rieske" evidence="10">
    <location>
        <begin position="33"/>
        <end position="128"/>
    </location>
</feature>
<keyword evidence="5" id="KW-0479">Metal-binding</keyword>
<keyword evidence="9" id="KW-0411">Iron-sulfur</keyword>
<reference evidence="11" key="1">
    <citation type="submission" date="2023-06" db="EMBL/GenBank/DDBJ databases">
        <title>Genomic analysis of the entomopathogenic nematode Steinernema hermaphroditum.</title>
        <authorList>
            <person name="Schwarz E.M."/>
            <person name="Heppert J.K."/>
            <person name="Baniya A."/>
            <person name="Schwartz H.T."/>
            <person name="Tan C.-H."/>
            <person name="Antoshechkin I."/>
            <person name="Sternberg P.W."/>
            <person name="Goodrich-Blair H."/>
            <person name="Dillman A.R."/>
        </authorList>
    </citation>
    <scope>NUCLEOTIDE SEQUENCE</scope>
    <source>
        <strain evidence="11">PS9179</strain>
        <tissue evidence="11">Whole animal</tissue>
    </source>
</reference>
<name>A0AA39LVG3_9BILA</name>
<keyword evidence="8" id="KW-0408">Iron</keyword>
<sequence length="577" mass="63826">MYRAELERASLHELRRKSSTPSLGSPQTSLQEHPLCYVGDLSNGEKREFSVDEGSVLLIRHKSKFYALGSKCAHCGERLSSGLLIRGKIRCSNFGTAYNIRTGYLEDFPGLDNIQTHTVQVRNDTVFLMTTREKILAERALPVMTKCRNFVNDPVVIIGTGISALTCAETLRQEGFRDRIVMITREDTLPYDRTKLSKTTEVEPKSLLLRPGEFFENYDIEVMLNTRVSGLTDGEVQPGCLQVKSLNTEEKVVCLEDGASVQYSNLVLAMGSVPAKLNVKGADLEGVKYLRTLDDALDLYESMKRKHIAVLGSNLLGLELASSIGKQSRSVSIFGKGAAPLTMLPTQVGQVVREFAQAETLFLRQNSLVKAVEGFDKVGHMVLKDGLCAVAHIVVPAIGVRPCSSLLLGSSVSTNSHGFVVVDSQMRTSARHVFAVGDLTSFPLTAFNGNMVNCDHWYSAQFQGRKAAFAIVSQKEMSVPLVPFFWTVFLDRTLTFAGDLSCVTDERILRGSLKDNDFVCYCIKNDEVVAVVNAGTRNAAIQFLEMTQHKIKIKKQDVVKNISDNWITYPSTRTLLE</sequence>
<accession>A0AA39LVG3</accession>
<comment type="similarity">
    <text evidence="2">Belongs to the FAD-dependent oxidoreductase family.</text>
</comment>
<dbReference type="Gene3D" id="3.50.50.60">
    <property type="entry name" value="FAD/NAD(P)-binding domain"/>
    <property type="match status" value="2"/>
</dbReference>
<organism evidence="11 12">
    <name type="scientific">Steinernema hermaphroditum</name>
    <dbReference type="NCBI Taxonomy" id="289476"/>
    <lineage>
        <taxon>Eukaryota</taxon>
        <taxon>Metazoa</taxon>
        <taxon>Ecdysozoa</taxon>
        <taxon>Nematoda</taxon>
        <taxon>Chromadorea</taxon>
        <taxon>Rhabditida</taxon>
        <taxon>Tylenchina</taxon>
        <taxon>Panagrolaimomorpha</taxon>
        <taxon>Strongyloidoidea</taxon>
        <taxon>Steinernematidae</taxon>
        <taxon>Steinernema</taxon>
    </lineage>
</organism>
<evidence type="ECO:0000256" key="2">
    <source>
        <dbReference type="ARBA" id="ARBA00006442"/>
    </source>
</evidence>
<dbReference type="InterPro" id="IPR036922">
    <property type="entry name" value="Rieske_2Fe-2S_sf"/>
</dbReference>
<dbReference type="GO" id="GO:0046872">
    <property type="term" value="F:metal ion binding"/>
    <property type="evidence" value="ECO:0007669"/>
    <property type="project" value="UniProtKB-KW"/>
</dbReference>
<dbReference type="PRINTS" id="PR00368">
    <property type="entry name" value="FADPNR"/>
</dbReference>
<evidence type="ECO:0000256" key="1">
    <source>
        <dbReference type="ARBA" id="ARBA00001974"/>
    </source>
</evidence>
<evidence type="ECO:0000256" key="3">
    <source>
        <dbReference type="ARBA" id="ARBA00022630"/>
    </source>
</evidence>
<dbReference type="AlphaFoldDB" id="A0AA39LVG3"/>
<evidence type="ECO:0000256" key="9">
    <source>
        <dbReference type="ARBA" id="ARBA00023014"/>
    </source>
</evidence>
<dbReference type="Gene3D" id="2.102.10.10">
    <property type="entry name" value="Rieske [2Fe-2S] iron-sulphur domain"/>
    <property type="match status" value="1"/>
</dbReference>